<evidence type="ECO:0000256" key="1">
    <source>
        <dbReference type="PROSITE-ProRule" id="PRU00510"/>
    </source>
</evidence>
<dbReference type="EMBL" id="BAAAPH010000009">
    <property type="protein sequence ID" value="GAA1573196.1"/>
    <property type="molecule type" value="Genomic_DNA"/>
</dbReference>
<feature type="compositionally biased region" description="Low complexity" evidence="2">
    <location>
        <begin position="47"/>
        <end position="67"/>
    </location>
</feature>
<dbReference type="RefSeq" id="WP_344234322.1">
    <property type="nucleotide sequence ID" value="NZ_BAAAPH010000009.1"/>
</dbReference>
<dbReference type="Proteomes" id="UP001501705">
    <property type="component" value="Unassembled WGS sequence"/>
</dbReference>
<dbReference type="PROSITE" id="PS51128">
    <property type="entry name" value="ZF_DKSA_2"/>
    <property type="match status" value="1"/>
</dbReference>
<evidence type="ECO:0000313" key="3">
    <source>
        <dbReference type="EMBL" id="GAA1573196.1"/>
    </source>
</evidence>
<dbReference type="PANTHER" id="PTHR33823:SF4">
    <property type="entry name" value="GENERAL STRESS PROTEIN 16O"/>
    <property type="match status" value="1"/>
</dbReference>
<comment type="caution">
    <text evidence="3">The sequence shown here is derived from an EMBL/GenBank/DDBJ whole genome shotgun (WGS) entry which is preliminary data.</text>
</comment>
<dbReference type="Gene3D" id="1.20.120.910">
    <property type="entry name" value="DksA, coiled-coil domain"/>
    <property type="match status" value="1"/>
</dbReference>
<accession>A0ABP4P533</accession>
<keyword evidence="4" id="KW-1185">Reference proteome</keyword>
<organism evidence="3 4">
    <name type="scientific">Kribbella hippodromi</name>
    <dbReference type="NCBI Taxonomy" id="434347"/>
    <lineage>
        <taxon>Bacteria</taxon>
        <taxon>Bacillati</taxon>
        <taxon>Actinomycetota</taxon>
        <taxon>Actinomycetes</taxon>
        <taxon>Propionibacteriales</taxon>
        <taxon>Kribbellaceae</taxon>
        <taxon>Kribbella</taxon>
    </lineage>
</organism>
<gene>
    <name evidence="3" type="ORF">GCM10009804_32180</name>
</gene>
<evidence type="ECO:0008006" key="5">
    <source>
        <dbReference type="Google" id="ProtNLM"/>
    </source>
</evidence>
<name>A0ABP4P533_9ACTN</name>
<feature type="region of interest" description="Disordered" evidence="2">
    <location>
        <begin position="34"/>
        <end position="68"/>
    </location>
</feature>
<protein>
    <recommendedName>
        <fullName evidence="5">DksA C4-type domain-containing protein</fullName>
    </recommendedName>
</protein>
<reference evidence="4" key="1">
    <citation type="journal article" date="2019" name="Int. J. Syst. Evol. Microbiol.">
        <title>The Global Catalogue of Microorganisms (GCM) 10K type strain sequencing project: providing services to taxonomists for standard genome sequencing and annotation.</title>
        <authorList>
            <consortium name="The Broad Institute Genomics Platform"/>
            <consortium name="The Broad Institute Genome Sequencing Center for Infectious Disease"/>
            <person name="Wu L."/>
            <person name="Ma J."/>
        </authorList>
    </citation>
    <scope>NUCLEOTIDE SEQUENCE [LARGE SCALE GENOMIC DNA]</scope>
    <source>
        <strain evidence="4">JCM 15572</strain>
    </source>
</reference>
<evidence type="ECO:0000256" key="2">
    <source>
        <dbReference type="SAM" id="MobiDB-lite"/>
    </source>
</evidence>
<dbReference type="PANTHER" id="PTHR33823">
    <property type="entry name" value="RNA POLYMERASE-BINDING TRANSCRIPTION FACTOR DKSA-RELATED"/>
    <property type="match status" value="1"/>
</dbReference>
<proteinExistence type="predicted"/>
<feature type="zinc finger region" description="dksA C4-type" evidence="1">
    <location>
        <begin position="105"/>
        <end position="129"/>
    </location>
</feature>
<evidence type="ECO:0000313" key="4">
    <source>
        <dbReference type="Proteomes" id="UP001501705"/>
    </source>
</evidence>
<sequence length="138" mass="15081">MNSQTRKSRNGGIPKIELAGLRAILLDQRTFRREQLAQIRQRPKPTPTTSHPSTPNAGASRAGRVEGAGAGRAEVEDCLVVAARDVLADVEAALDRMDTGHYGECRECRGGIALSRLRICPQTLYCGECHRARETADR</sequence>